<dbReference type="Gene3D" id="3.30.565.10">
    <property type="entry name" value="Histidine kinase-like ATPase, C-terminal domain"/>
    <property type="match status" value="1"/>
</dbReference>
<keyword evidence="3" id="KW-0067">ATP-binding</keyword>
<name>A0ABX8FT74_9ACTN</name>
<keyword evidence="1" id="KW-0723">Serine/threonine-protein kinase</keyword>
<dbReference type="GO" id="GO:0005524">
    <property type="term" value="F:ATP binding"/>
    <property type="evidence" value="ECO:0007669"/>
    <property type="project" value="UniProtKB-KW"/>
</dbReference>
<dbReference type="PANTHER" id="PTHR35526:SF3">
    <property type="entry name" value="ANTI-SIGMA-F FACTOR RSBW"/>
    <property type="match status" value="1"/>
</dbReference>
<accession>A0ABX8FT74</accession>
<keyword evidence="3" id="KW-0547">Nucleotide-binding</keyword>
<protein>
    <submittedName>
        <fullName evidence="3">ATP-binding protein</fullName>
    </submittedName>
</protein>
<dbReference type="Pfam" id="PF13581">
    <property type="entry name" value="HATPase_c_2"/>
    <property type="match status" value="1"/>
</dbReference>
<dbReference type="InterPro" id="IPR050267">
    <property type="entry name" value="Anti-sigma-factor_SerPK"/>
</dbReference>
<dbReference type="RefSeq" id="WP_215120198.1">
    <property type="nucleotide sequence ID" value="NZ_CP075896.1"/>
</dbReference>
<evidence type="ECO:0000256" key="1">
    <source>
        <dbReference type="ARBA" id="ARBA00022527"/>
    </source>
</evidence>
<feature type="domain" description="Histidine kinase/HSP90-like ATPase" evidence="2">
    <location>
        <begin position="34"/>
        <end position="143"/>
    </location>
</feature>
<dbReference type="Proteomes" id="UP000679629">
    <property type="component" value="Chromosome"/>
</dbReference>
<evidence type="ECO:0000259" key="2">
    <source>
        <dbReference type="Pfam" id="PF13581"/>
    </source>
</evidence>
<reference evidence="4" key="1">
    <citation type="submission" date="2021-05" db="EMBL/GenBank/DDBJ databases">
        <title>Direct Submission.</title>
        <authorList>
            <person name="Li K."/>
            <person name="Gao J."/>
        </authorList>
    </citation>
    <scope>NUCLEOTIDE SEQUENCE [LARGE SCALE GENOMIC DNA]</scope>
    <source>
        <strain evidence="4">MG62</strain>
    </source>
</reference>
<evidence type="ECO:0000313" key="4">
    <source>
        <dbReference type="Proteomes" id="UP000679629"/>
    </source>
</evidence>
<dbReference type="EMBL" id="CP075896">
    <property type="protein sequence ID" value="QWB24353.1"/>
    <property type="molecule type" value="Genomic_DNA"/>
</dbReference>
<keyword evidence="1" id="KW-0808">Transferase</keyword>
<keyword evidence="1" id="KW-0418">Kinase</keyword>
<proteinExistence type="predicted"/>
<dbReference type="CDD" id="cd16936">
    <property type="entry name" value="HATPase_RsbW-like"/>
    <property type="match status" value="1"/>
</dbReference>
<sequence>MNHATHQPWPGLGSPGFLGSRYGTDFTLGEHSARHLRRILRVYLVAWEMSELCDPACLALTELVANVVRHTDDRRAAVLMTRRPDGRGVRVEVTDTCPRPPLSTAVDEVAELAEGGRGVLIVEAVTDRWGWDPLPDRPGKTVWFECELKAAQDEHGSIG</sequence>
<gene>
    <name evidence="3" type="ORF">KJK29_18100</name>
</gene>
<dbReference type="InterPro" id="IPR036890">
    <property type="entry name" value="HATPase_C_sf"/>
</dbReference>
<dbReference type="SUPFAM" id="SSF55874">
    <property type="entry name" value="ATPase domain of HSP90 chaperone/DNA topoisomerase II/histidine kinase"/>
    <property type="match status" value="1"/>
</dbReference>
<keyword evidence="4" id="KW-1185">Reference proteome</keyword>
<evidence type="ECO:0000313" key="3">
    <source>
        <dbReference type="EMBL" id="QWB24353.1"/>
    </source>
</evidence>
<dbReference type="PANTHER" id="PTHR35526">
    <property type="entry name" value="ANTI-SIGMA-F FACTOR RSBW-RELATED"/>
    <property type="match status" value="1"/>
</dbReference>
<dbReference type="InterPro" id="IPR003594">
    <property type="entry name" value="HATPase_dom"/>
</dbReference>
<organism evidence="3 4">
    <name type="scientific">Streptomyces koelreuteriae</name>
    <dbReference type="NCBI Taxonomy" id="2838015"/>
    <lineage>
        <taxon>Bacteria</taxon>
        <taxon>Bacillati</taxon>
        <taxon>Actinomycetota</taxon>
        <taxon>Actinomycetes</taxon>
        <taxon>Kitasatosporales</taxon>
        <taxon>Streptomycetaceae</taxon>
        <taxon>Streptomyces</taxon>
    </lineage>
</organism>